<organism evidence="1 2">
    <name type="scientific">Eretmocerus hayati</name>
    <dbReference type="NCBI Taxonomy" id="131215"/>
    <lineage>
        <taxon>Eukaryota</taxon>
        <taxon>Metazoa</taxon>
        <taxon>Ecdysozoa</taxon>
        <taxon>Arthropoda</taxon>
        <taxon>Hexapoda</taxon>
        <taxon>Insecta</taxon>
        <taxon>Pterygota</taxon>
        <taxon>Neoptera</taxon>
        <taxon>Endopterygota</taxon>
        <taxon>Hymenoptera</taxon>
        <taxon>Apocrita</taxon>
        <taxon>Proctotrupomorpha</taxon>
        <taxon>Chalcidoidea</taxon>
        <taxon>Aphelinidae</taxon>
        <taxon>Aphelininae</taxon>
        <taxon>Eretmocerus</taxon>
    </lineage>
</organism>
<comment type="caution">
    <text evidence="1">The sequence shown here is derived from an EMBL/GenBank/DDBJ whole genome shotgun (WGS) entry which is preliminary data.</text>
</comment>
<keyword evidence="2" id="KW-1185">Reference proteome</keyword>
<proteinExistence type="predicted"/>
<accession>A0ACC2NF26</accession>
<evidence type="ECO:0000313" key="1">
    <source>
        <dbReference type="EMBL" id="KAJ8669481.1"/>
    </source>
</evidence>
<name>A0ACC2NF26_9HYME</name>
<gene>
    <name evidence="1" type="ORF">QAD02_000740</name>
</gene>
<evidence type="ECO:0000313" key="2">
    <source>
        <dbReference type="Proteomes" id="UP001239111"/>
    </source>
</evidence>
<sequence>MDLNIFSHNETMPGKVLKLIEELVSDGLPPHLRRILLVKGFLYWPGSLQQLSDENIDAMQDYVRSNLYVIPADADVQTYLGHYTREQQSHFEITEGERYLLQAIQQAFAKRSKKWLNERLRRDDSAATITPPRVPANSSVEQNSNTADSGHRTERAGEPLSAAERAKFTQTIRRLVKKNPDYDSDPNLMKTFDAMEIRFGGTSEGPTASAVCPECETGIKLTYRSESFNAGNFNRHYLKRHLKSNDKTVSAETDGVDAATAPKQSRQNNDNSTENEIDEVCLDAVELPPRANSTTIEESTNNNNSSASSRSASSIPSTSSSSSGGMVSSITTPPLAINDLPLLQADVEPGSKNTDGSFLNPVISHDASPDSHNEHDLSG</sequence>
<reference evidence="1" key="1">
    <citation type="submission" date="2023-04" db="EMBL/GenBank/DDBJ databases">
        <title>A chromosome-level genome assembly of the parasitoid wasp Eretmocerus hayati.</title>
        <authorList>
            <person name="Zhong Y."/>
            <person name="Liu S."/>
            <person name="Liu Y."/>
        </authorList>
    </citation>
    <scope>NUCLEOTIDE SEQUENCE</scope>
    <source>
        <strain evidence="1">ZJU_SS_LIU_2023</strain>
    </source>
</reference>
<dbReference type="Proteomes" id="UP001239111">
    <property type="component" value="Chromosome 3"/>
</dbReference>
<dbReference type="EMBL" id="CM056743">
    <property type="protein sequence ID" value="KAJ8669481.1"/>
    <property type="molecule type" value="Genomic_DNA"/>
</dbReference>
<protein>
    <submittedName>
        <fullName evidence="1">Uncharacterized protein</fullName>
    </submittedName>
</protein>